<comment type="caution">
    <text evidence="4">The sequence shown here is derived from an EMBL/GenBank/DDBJ whole genome shotgun (WGS) entry which is preliminary data.</text>
</comment>
<dbReference type="InterPro" id="IPR008969">
    <property type="entry name" value="CarboxyPept-like_regulatory"/>
</dbReference>
<accession>A0A3A1NGX9</accession>
<organism evidence="4 6">
    <name type="scientific">Flagellimonas pelagia</name>
    <dbReference type="NCBI Taxonomy" id="2306998"/>
    <lineage>
        <taxon>Bacteria</taxon>
        <taxon>Pseudomonadati</taxon>
        <taxon>Bacteroidota</taxon>
        <taxon>Flavobacteriia</taxon>
        <taxon>Flavobacteriales</taxon>
        <taxon>Flavobacteriaceae</taxon>
        <taxon>Flagellimonas</taxon>
    </lineage>
</organism>
<dbReference type="PANTHER" id="PTHR24412">
    <property type="entry name" value="KELCH PROTEIN"/>
    <property type="match status" value="1"/>
</dbReference>
<dbReference type="EMBL" id="VNWK01000025">
    <property type="protein sequence ID" value="TXJ94578.1"/>
    <property type="molecule type" value="Genomic_DNA"/>
</dbReference>
<keyword evidence="7" id="KW-1185">Reference proteome</keyword>
<dbReference type="RefSeq" id="WP_119647296.1">
    <property type="nucleotide sequence ID" value="NZ_QXFI01000025.1"/>
</dbReference>
<dbReference type="EMBL" id="QXFI01000025">
    <property type="protein sequence ID" value="RIV44515.1"/>
    <property type="molecule type" value="Genomic_DNA"/>
</dbReference>
<proteinExistence type="predicted"/>
<feature type="chain" id="PRO_5017401751" description="Galactose oxidase" evidence="3">
    <location>
        <begin position="22"/>
        <end position="451"/>
    </location>
</feature>
<keyword evidence="2" id="KW-0677">Repeat</keyword>
<dbReference type="Pfam" id="PF01344">
    <property type="entry name" value="Kelch_1"/>
    <property type="match status" value="1"/>
</dbReference>
<evidence type="ECO:0000256" key="2">
    <source>
        <dbReference type="ARBA" id="ARBA00022737"/>
    </source>
</evidence>
<name>A0A3A1NGX9_9FLAO</name>
<reference evidence="4 6" key="1">
    <citation type="submission" date="2018-08" db="EMBL/GenBank/DDBJ databases">
        <title>Proposal of Muricauda 72 sp.nov. and Muricauda NH166 sp.nov., isolated from seawater.</title>
        <authorList>
            <person name="Cheng H."/>
            <person name="Wu Y.-H."/>
            <person name="Guo L.-L."/>
            <person name="Xu X.-W."/>
        </authorList>
    </citation>
    <scope>NUCLEOTIDE SEQUENCE [LARGE SCALE GENOMIC DNA]</scope>
    <source>
        <strain evidence="4 6">72</strain>
    </source>
</reference>
<dbReference type="PANTHER" id="PTHR24412:SF35">
    <property type="entry name" value="ACTIN-BINDING PROTEIN IPP"/>
    <property type="match status" value="1"/>
</dbReference>
<evidence type="ECO:0000313" key="4">
    <source>
        <dbReference type="EMBL" id="RIV44515.1"/>
    </source>
</evidence>
<feature type="signal peptide" evidence="3">
    <location>
        <begin position="1"/>
        <end position="21"/>
    </location>
</feature>
<dbReference type="InterPro" id="IPR015915">
    <property type="entry name" value="Kelch-typ_b-propeller"/>
</dbReference>
<sequence length="451" mass="50480">MKFIKAITLSILFMGPLSITAQQIMGVVADGKTKGPLEGVNIYLNDSSMGTVSKADGTYLLKNGKAGDTIFFRYLGYNTVDYALKTFIGQKRDTIFLFPAEERLGEVEVAGRKKMRDKIIAQKLSNMPIASTGFGSTVVDGKIYVIGGDRSFKSNNLRRAYNDAAQGQLNQYSMLLLRMGNISLDLYSNQLQIYDLFQDSWVKSETRFSKRAYHTVVPLDGKIYVLGGKTISANGVFEYLANTIEVYDIAKDKVLIDHVNPHQAANPLGVAYGDDILIIGGSTKLLKNGKKKYTDKIHFYNVPSGNWYELANMPIGIETDGTIVNGKLFISANESGGNGTVLYKFDLTSGKWTKLDELAFAFQNPKFTQGNGILYIYQKEILFTFDPKYGELKKYFVNVNLENPNLHFYDGYIYILGGTETREFSTHPSADVYRVDVRDFQYTKPVSIFTL</sequence>
<evidence type="ECO:0000256" key="3">
    <source>
        <dbReference type="SAM" id="SignalP"/>
    </source>
</evidence>
<dbReference type="SUPFAM" id="SSF117281">
    <property type="entry name" value="Kelch motif"/>
    <property type="match status" value="1"/>
</dbReference>
<dbReference type="Pfam" id="PF13715">
    <property type="entry name" value="CarbopepD_reg_2"/>
    <property type="match status" value="1"/>
</dbReference>
<dbReference type="Proteomes" id="UP000321621">
    <property type="component" value="Unassembled WGS sequence"/>
</dbReference>
<evidence type="ECO:0000313" key="7">
    <source>
        <dbReference type="Proteomes" id="UP000321621"/>
    </source>
</evidence>
<evidence type="ECO:0000256" key="1">
    <source>
        <dbReference type="ARBA" id="ARBA00022441"/>
    </source>
</evidence>
<evidence type="ECO:0008006" key="8">
    <source>
        <dbReference type="Google" id="ProtNLM"/>
    </source>
</evidence>
<gene>
    <name evidence="4" type="ORF">D2V05_09135</name>
    <name evidence="5" type="ORF">FQ017_09050</name>
</gene>
<reference evidence="5 7" key="2">
    <citation type="submission" date="2019-07" db="EMBL/GenBank/DDBJ databases">
        <title>Draft genome of two Muricauda strains isolated from deep sea.</title>
        <authorList>
            <person name="Sun C."/>
        </authorList>
    </citation>
    <scope>NUCLEOTIDE SEQUENCE [LARGE SCALE GENOMIC DNA]</scope>
    <source>
        <strain evidence="5 7">72</strain>
    </source>
</reference>
<dbReference type="Gene3D" id="2.120.10.80">
    <property type="entry name" value="Kelch-type beta propeller"/>
    <property type="match status" value="1"/>
</dbReference>
<evidence type="ECO:0000313" key="5">
    <source>
        <dbReference type="EMBL" id="TXJ94578.1"/>
    </source>
</evidence>
<dbReference type="InterPro" id="IPR006652">
    <property type="entry name" value="Kelch_1"/>
</dbReference>
<dbReference type="Proteomes" id="UP000266691">
    <property type="component" value="Unassembled WGS sequence"/>
</dbReference>
<keyword evidence="3" id="KW-0732">Signal</keyword>
<evidence type="ECO:0000313" key="6">
    <source>
        <dbReference type="Proteomes" id="UP000266691"/>
    </source>
</evidence>
<keyword evidence="1" id="KW-0880">Kelch repeat</keyword>
<dbReference type="SUPFAM" id="SSF49464">
    <property type="entry name" value="Carboxypeptidase regulatory domain-like"/>
    <property type="match status" value="1"/>
</dbReference>
<dbReference type="OrthoDB" id="996574at2"/>
<protein>
    <recommendedName>
        <fullName evidence="8">Galactose oxidase</fullName>
    </recommendedName>
</protein>
<dbReference type="AlphaFoldDB" id="A0A3A1NGX9"/>